<evidence type="ECO:0000313" key="2">
    <source>
        <dbReference type="Proteomes" id="UP001331561"/>
    </source>
</evidence>
<gene>
    <name evidence="1" type="ORF">VVD49_18495</name>
</gene>
<keyword evidence="2" id="KW-1185">Reference proteome</keyword>
<dbReference type="EMBL" id="JAYXHS010000004">
    <property type="protein sequence ID" value="MEC5387729.1"/>
    <property type="molecule type" value="Genomic_DNA"/>
</dbReference>
<comment type="caution">
    <text evidence="1">The sequence shown here is derived from an EMBL/GenBank/DDBJ whole genome shotgun (WGS) entry which is preliminary data.</text>
</comment>
<evidence type="ECO:0000313" key="1">
    <source>
        <dbReference type="EMBL" id="MEC5387729.1"/>
    </source>
</evidence>
<name>A0ABU6K758_9RHOO</name>
<reference evidence="1 2" key="1">
    <citation type="submission" date="2024-01" db="EMBL/GenBank/DDBJ databases">
        <title>Uliginosibacterium soil sp. nov.</title>
        <authorList>
            <person name="Lv Y."/>
        </authorList>
    </citation>
    <scope>NUCLEOTIDE SEQUENCE [LARGE SCALE GENOMIC DNA]</scope>
    <source>
        <strain evidence="1 2">H3</strain>
    </source>
</reference>
<organism evidence="1 2">
    <name type="scientific">Uliginosibacterium silvisoli</name>
    <dbReference type="NCBI Taxonomy" id="3114758"/>
    <lineage>
        <taxon>Bacteria</taxon>
        <taxon>Pseudomonadati</taxon>
        <taxon>Pseudomonadota</taxon>
        <taxon>Betaproteobacteria</taxon>
        <taxon>Rhodocyclales</taxon>
        <taxon>Zoogloeaceae</taxon>
        <taxon>Uliginosibacterium</taxon>
    </lineage>
</organism>
<accession>A0ABU6K758</accession>
<proteinExistence type="predicted"/>
<dbReference type="RefSeq" id="WP_327600703.1">
    <property type="nucleotide sequence ID" value="NZ_JAYXHS010000004.1"/>
</dbReference>
<sequence>MAATEAGLLRHRSECYRSSMSDLHAELTRLSNACDEIEFEAALTEAATRIQGLVLNASHDISQLLTGLPPHFHPLLYRTLERAISIHALPDGAVLRLWALPAVLQVAKIGRQLIEVPTGGLNLIRLNATLHANLAMPGTGGWSNMLPVLLSDTCRQGLTLHQLIEAPRRMRQYIRGEASMPFIRAEDCPAIAVKPGLYTYSVPFVSYQPPGAQIGAGSSSPELTHTLTAWLSSLPDGRSGNITVRWVGRPRAFSQLVEDGDARWPVGLAGYPSYLRH</sequence>
<dbReference type="Proteomes" id="UP001331561">
    <property type="component" value="Unassembled WGS sequence"/>
</dbReference>
<protein>
    <submittedName>
        <fullName evidence="1">Uncharacterized protein</fullName>
    </submittedName>
</protein>